<evidence type="ECO:0000313" key="3">
    <source>
        <dbReference type="Proteomes" id="UP000283634"/>
    </source>
</evidence>
<dbReference type="OMA" id="WHAEAYL"/>
<dbReference type="EMBL" id="MKGL01000196">
    <property type="protein sequence ID" value="RNF03433.1"/>
    <property type="molecule type" value="Genomic_DNA"/>
</dbReference>
<evidence type="ECO:0000313" key="2">
    <source>
        <dbReference type="EMBL" id="RNF03433.1"/>
    </source>
</evidence>
<organism evidence="2 3">
    <name type="scientific">Trypanosoma rangeli</name>
    <dbReference type="NCBI Taxonomy" id="5698"/>
    <lineage>
        <taxon>Eukaryota</taxon>
        <taxon>Discoba</taxon>
        <taxon>Euglenozoa</taxon>
        <taxon>Kinetoplastea</taxon>
        <taxon>Metakinetoplastina</taxon>
        <taxon>Trypanosomatida</taxon>
        <taxon>Trypanosomatidae</taxon>
        <taxon>Trypanosoma</taxon>
        <taxon>Herpetosoma</taxon>
    </lineage>
</organism>
<keyword evidence="3" id="KW-1185">Reference proteome</keyword>
<evidence type="ECO:0000256" key="1">
    <source>
        <dbReference type="SAM" id="MobiDB-lite"/>
    </source>
</evidence>
<sequence>KSREQESAKGLIADCIHDFTNKFLSDCVLGAVDVFHIEQSNLAEEEEAKRRAEEEEAKRRAEEEAARRRVEEEETKRRAEEMKLLNPVEDVRDEVCGVMSNDDFVADNGGPQSVSTVSSLEVNSLLTIREDDLSSLRKRILCFCELLLLEWLAESAFGSSSDGGGLTSTDDFIDVKSPGGGEVEGHGSDGGACLGEVVKDVSQLSIVGSGVTAAAESLLRGEAVETTVGVFCPVLVDAKPVGAKGGIQSAVSVAAVDADSTRTQPPLGDAAGMLLHPTLAGEARPCSAPGARSGGDSNAAMTEAATMYLVERAGAVVEELCDAGDLSYPTLEAVLRRGLLEAVSAPVSRPGEVTEEWRAGLWALAERTAADFVVFASKQKLRRVDEYMWHAEAYLTPEEISARSVAAVTPRRFFAGLHPSDLRFLVHHYVELARKGTLNEDVYKEARLCGNLFERRDDDVASTVPPRHPSGISAIKSSSSGQNVIAVNQRRAGLTQLVLGHALDNLLEDTVADTARWVASLVAR</sequence>
<dbReference type="AlphaFoldDB" id="A0A422ND77"/>
<protein>
    <submittedName>
        <fullName evidence="2">Kinetoplast DNA-associated protein</fullName>
    </submittedName>
</protein>
<dbReference type="RefSeq" id="XP_029237507.1">
    <property type="nucleotide sequence ID" value="XM_029382600.1"/>
</dbReference>
<feature type="region of interest" description="Disordered" evidence="1">
    <location>
        <begin position="169"/>
        <end position="188"/>
    </location>
</feature>
<gene>
    <name evidence="2" type="ORF">TraAM80_05730</name>
</gene>
<comment type="caution">
    <text evidence="2">The sequence shown here is derived from an EMBL/GenBank/DDBJ whole genome shotgun (WGS) entry which is preliminary data.</text>
</comment>
<name>A0A422ND77_TRYRA</name>
<dbReference type="GeneID" id="40329663"/>
<reference evidence="2 3" key="1">
    <citation type="journal article" date="2018" name="BMC Genomics">
        <title>Genomic comparison of Trypanosoma conorhini and Trypanosoma rangeli to Trypanosoma cruzi strains of high and low virulence.</title>
        <authorList>
            <person name="Bradwell K.R."/>
            <person name="Koparde V.N."/>
            <person name="Matveyev A.V."/>
            <person name="Serrano M.G."/>
            <person name="Alves J.M."/>
            <person name="Parikh H."/>
            <person name="Huang B."/>
            <person name="Lee V."/>
            <person name="Espinosa-Alvarez O."/>
            <person name="Ortiz P.A."/>
            <person name="Costa-Martins A.G."/>
            <person name="Teixeira M.M."/>
            <person name="Buck G.A."/>
        </authorList>
    </citation>
    <scope>NUCLEOTIDE SEQUENCE [LARGE SCALE GENOMIC DNA]</scope>
    <source>
        <strain evidence="2 3">AM80</strain>
    </source>
</reference>
<feature type="non-terminal residue" evidence="2">
    <location>
        <position position="1"/>
    </location>
</feature>
<feature type="compositionally biased region" description="Basic and acidic residues" evidence="1">
    <location>
        <begin position="47"/>
        <end position="77"/>
    </location>
</feature>
<accession>A0A422ND77</accession>
<dbReference type="OrthoDB" id="267969at2759"/>
<feature type="region of interest" description="Disordered" evidence="1">
    <location>
        <begin position="43"/>
        <end position="77"/>
    </location>
</feature>
<feature type="compositionally biased region" description="Gly residues" evidence="1">
    <location>
        <begin position="178"/>
        <end position="188"/>
    </location>
</feature>
<dbReference type="Proteomes" id="UP000283634">
    <property type="component" value="Unassembled WGS sequence"/>
</dbReference>
<proteinExistence type="predicted"/>